<protein>
    <submittedName>
        <fullName evidence="2">Uncharacterized protein</fullName>
    </submittedName>
</protein>
<feature type="compositionally biased region" description="Polar residues" evidence="1">
    <location>
        <begin position="93"/>
        <end position="102"/>
    </location>
</feature>
<dbReference type="Gramene" id="OMERI11G02910.2">
    <property type="protein sequence ID" value="OMERI11G02910.2"/>
    <property type="gene ID" value="OMERI11G02910"/>
</dbReference>
<evidence type="ECO:0000256" key="1">
    <source>
        <dbReference type="SAM" id="MobiDB-lite"/>
    </source>
</evidence>
<feature type="compositionally biased region" description="Basic and acidic residues" evidence="1">
    <location>
        <begin position="80"/>
        <end position="91"/>
    </location>
</feature>
<evidence type="ECO:0000313" key="3">
    <source>
        <dbReference type="Proteomes" id="UP000008021"/>
    </source>
</evidence>
<proteinExistence type="predicted"/>
<dbReference type="Gramene" id="OMERI11G02910.3">
    <property type="protein sequence ID" value="OMERI11G02910.3"/>
    <property type="gene ID" value="OMERI11G02910"/>
</dbReference>
<reference evidence="2" key="2">
    <citation type="submission" date="2018-05" db="EMBL/GenBank/DDBJ databases">
        <title>OmerRS3 (Oryza meridionalis Reference Sequence Version 3).</title>
        <authorList>
            <person name="Zhang J."/>
            <person name="Kudrna D."/>
            <person name="Lee S."/>
            <person name="Talag J."/>
            <person name="Welchert J."/>
            <person name="Wing R.A."/>
        </authorList>
    </citation>
    <scope>NUCLEOTIDE SEQUENCE [LARGE SCALE GENOMIC DNA]</scope>
    <source>
        <strain evidence="2">OR44</strain>
    </source>
</reference>
<name>A0A0E0F2L2_9ORYZ</name>
<dbReference type="Proteomes" id="UP000008021">
    <property type="component" value="Chromosome 11"/>
</dbReference>
<evidence type="ECO:0000313" key="2">
    <source>
        <dbReference type="EnsemblPlants" id="OMERI11G02910.2"/>
    </source>
</evidence>
<organism evidence="2">
    <name type="scientific">Oryza meridionalis</name>
    <dbReference type="NCBI Taxonomy" id="40149"/>
    <lineage>
        <taxon>Eukaryota</taxon>
        <taxon>Viridiplantae</taxon>
        <taxon>Streptophyta</taxon>
        <taxon>Embryophyta</taxon>
        <taxon>Tracheophyta</taxon>
        <taxon>Spermatophyta</taxon>
        <taxon>Magnoliopsida</taxon>
        <taxon>Liliopsida</taxon>
        <taxon>Poales</taxon>
        <taxon>Poaceae</taxon>
        <taxon>BOP clade</taxon>
        <taxon>Oryzoideae</taxon>
        <taxon>Oryzeae</taxon>
        <taxon>Oryzinae</taxon>
        <taxon>Oryza</taxon>
    </lineage>
</organism>
<dbReference type="AlphaFoldDB" id="A0A0E0F2L2"/>
<accession>A0A0E0F2L2</accession>
<dbReference type="EnsemblPlants" id="OMERI11G02910.3">
    <property type="protein sequence ID" value="OMERI11G02910.3"/>
    <property type="gene ID" value="OMERI11G02910"/>
</dbReference>
<feature type="region of interest" description="Disordered" evidence="1">
    <location>
        <begin position="80"/>
        <end position="117"/>
    </location>
</feature>
<sequence>MEAERIGLRLKLAHDRTALLFSVHGRFRELGLRGVRRPSFASRRRVAEAPALQRERRLGSRLELLLGGIAFGCARHHQREPGRECANRERTAWNGSSLPPATSSAERRSSRRRSYSNKVQTAEVTDFYDCDPANPGQPFAPFLFFKRSKKSTQHTTMIQAKIFLVISIFGDE</sequence>
<dbReference type="EnsemblPlants" id="OMERI11G02910.2">
    <property type="protein sequence ID" value="OMERI11G02910.2"/>
    <property type="gene ID" value="OMERI11G02910"/>
</dbReference>
<keyword evidence="3" id="KW-1185">Reference proteome</keyword>
<reference evidence="2" key="1">
    <citation type="submission" date="2015-04" db="UniProtKB">
        <authorList>
            <consortium name="EnsemblPlants"/>
        </authorList>
    </citation>
    <scope>IDENTIFICATION</scope>
</reference>